<proteinExistence type="predicted"/>
<evidence type="ECO:0000256" key="2">
    <source>
        <dbReference type="SAM" id="Phobius"/>
    </source>
</evidence>
<evidence type="ECO:0000313" key="3">
    <source>
        <dbReference type="EMBL" id="KAF1961237.1"/>
    </source>
</evidence>
<keyword evidence="2" id="KW-0812">Transmembrane</keyword>
<feature type="transmembrane region" description="Helical" evidence="2">
    <location>
        <begin position="31"/>
        <end position="53"/>
    </location>
</feature>
<feature type="compositionally biased region" description="Low complexity" evidence="1">
    <location>
        <begin position="1"/>
        <end position="25"/>
    </location>
</feature>
<evidence type="ECO:0000256" key="1">
    <source>
        <dbReference type="SAM" id="MobiDB-lite"/>
    </source>
</evidence>
<gene>
    <name evidence="3" type="ORF">CC80DRAFT_488561</name>
</gene>
<reference evidence="3" key="1">
    <citation type="journal article" date="2020" name="Stud. Mycol.">
        <title>101 Dothideomycetes genomes: a test case for predicting lifestyles and emergence of pathogens.</title>
        <authorList>
            <person name="Haridas S."/>
            <person name="Albert R."/>
            <person name="Binder M."/>
            <person name="Bloem J."/>
            <person name="Labutti K."/>
            <person name="Salamov A."/>
            <person name="Andreopoulos B."/>
            <person name="Baker S."/>
            <person name="Barry K."/>
            <person name="Bills G."/>
            <person name="Bluhm B."/>
            <person name="Cannon C."/>
            <person name="Castanera R."/>
            <person name="Culley D."/>
            <person name="Daum C."/>
            <person name="Ezra D."/>
            <person name="Gonzalez J."/>
            <person name="Henrissat B."/>
            <person name="Kuo A."/>
            <person name="Liang C."/>
            <person name="Lipzen A."/>
            <person name="Lutzoni F."/>
            <person name="Magnuson J."/>
            <person name="Mondo S."/>
            <person name="Nolan M."/>
            <person name="Ohm R."/>
            <person name="Pangilinan J."/>
            <person name="Park H.-J."/>
            <person name="Ramirez L."/>
            <person name="Alfaro M."/>
            <person name="Sun H."/>
            <person name="Tritt A."/>
            <person name="Yoshinaga Y."/>
            <person name="Zwiers L.-H."/>
            <person name="Turgeon B."/>
            <person name="Goodwin S."/>
            <person name="Spatafora J."/>
            <person name="Crous P."/>
            <person name="Grigoriev I."/>
        </authorList>
    </citation>
    <scope>NUCLEOTIDE SEQUENCE</scope>
    <source>
        <strain evidence="3">CBS 675.92</strain>
    </source>
</reference>
<keyword evidence="2" id="KW-1133">Transmembrane helix</keyword>
<protein>
    <submittedName>
        <fullName evidence="3">Uncharacterized protein</fullName>
    </submittedName>
</protein>
<keyword evidence="2" id="KW-0472">Membrane</keyword>
<organism evidence="3 4">
    <name type="scientific">Byssothecium circinans</name>
    <dbReference type="NCBI Taxonomy" id="147558"/>
    <lineage>
        <taxon>Eukaryota</taxon>
        <taxon>Fungi</taxon>
        <taxon>Dikarya</taxon>
        <taxon>Ascomycota</taxon>
        <taxon>Pezizomycotina</taxon>
        <taxon>Dothideomycetes</taxon>
        <taxon>Pleosporomycetidae</taxon>
        <taxon>Pleosporales</taxon>
        <taxon>Massarineae</taxon>
        <taxon>Massarinaceae</taxon>
        <taxon>Byssothecium</taxon>
    </lineage>
</organism>
<dbReference type="AlphaFoldDB" id="A0A6A5UJI6"/>
<feature type="region of interest" description="Disordered" evidence="1">
    <location>
        <begin position="1"/>
        <end position="26"/>
    </location>
</feature>
<name>A0A6A5UJI6_9PLEO</name>
<accession>A0A6A5UJI6</accession>
<dbReference type="EMBL" id="ML976981">
    <property type="protein sequence ID" value="KAF1961237.1"/>
    <property type="molecule type" value="Genomic_DNA"/>
</dbReference>
<evidence type="ECO:0000313" key="4">
    <source>
        <dbReference type="Proteomes" id="UP000800035"/>
    </source>
</evidence>
<sequence length="121" mass="13022">MPDPNTTITSNITTTIPPTTMPSPTAQDPPTLTLIFGVLGTLLAIIGLAIAALQLRHMHHRHRAARNEGLEAVKMLTRVVSLQPIDIYGASVDGGPRPPEYCKVKPARTCSMPIEGYKIKG</sequence>
<keyword evidence="4" id="KW-1185">Reference proteome</keyword>
<dbReference type="Proteomes" id="UP000800035">
    <property type="component" value="Unassembled WGS sequence"/>
</dbReference>